<dbReference type="InterPro" id="IPR038297">
    <property type="entry name" value="CcmH/CycL/NrfF/Ccl2_sf"/>
</dbReference>
<keyword evidence="3" id="KW-0479">Metal-binding</keyword>
<evidence type="ECO:0000259" key="7">
    <source>
        <dbReference type="Pfam" id="PF03918"/>
    </source>
</evidence>
<dbReference type="CDD" id="cd16378">
    <property type="entry name" value="CcmH_N"/>
    <property type="match status" value="1"/>
</dbReference>
<organism evidence="8 9">
    <name type="scientific">Geodia barretti</name>
    <name type="common">Barrett's horny sponge</name>
    <dbReference type="NCBI Taxonomy" id="519541"/>
    <lineage>
        <taxon>Eukaryota</taxon>
        <taxon>Metazoa</taxon>
        <taxon>Porifera</taxon>
        <taxon>Demospongiae</taxon>
        <taxon>Heteroscleromorpha</taxon>
        <taxon>Tetractinellida</taxon>
        <taxon>Astrophorina</taxon>
        <taxon>Geodiidae</taxon>
        <taxon>Geodia</taxon>
    </lineage>
</organism>
<sequence length="104" mass="11057">MSGVRRVVLGGVVALWLALAAGPGLAFSPDEPLADPALEVRARALHEELRCLVCQGQSIANSNAALAQDMRAIVRERLAAGESDADVRGFLTDRYGDYVLLDPP</sequence>
<comment type="similarity">
    <text evidence="1">Belongs to the CcmH/CycL/Ccl2/NrfF family.</text>
</comment>
<evidence type="ECO:0000256" key="3">
    <source>
        <dbReference type="ARBA" id="ARBA00022723"/>
    </source>
</evidence>
<feature type="chain" id="PRO_5041230828" evidence="6">
    <location>
        <begin position="27"/>
        <end position="104"/>
    </location>
</feature>
<proteinExistence type="inferred from homology"/>
<keyword evidence="9" id="KW-1185">Reference proteome</keyword>
<dbReference type="InterPro" id="IPR005616">
    <property type="entry name" value="CcmH/CycL/Ccl2/NrfF_N"/>
</dbReference>
<comment type="caution">
    <text evidence="8">The sequence shown here is derived from an EMBL/GenBank/DDBJ whole genome shotgun (WGS) entry which is preliminary data.</text>
</comment>
<dbReference type="GO" id="GO:0046872">
    <property type="term" value="F:metal ion binding"/>
    <property type="evidence" value="ECO:0007669"/>
    <property type="project" value="UniProtKB-KW"/>
</dbReference>
<evidence type="ECO:0000256" key="5">
    <source>
        <dbReference type="ARBA" id="ARBA00023004"/>
    </source>
</evidence>
<accession>A0AA35TX36</accession>
<evidence type="ECO:0000313" key="8">
    <source>
        <dbReference type="EMBL" id="CAI8055276.1"/>
    </source>
</evidence>
<dbReference type="EMBL" id="CASHTH010004267">
    <property type="protein sequence ID" value="CAI8055276.1"/>
    <property type="molecule type" value="Genomic_DNA"/>
</dbReference>
<evidence type="ECO:0000256" key="4">
    <source>
        <dbReference type="ARBA" id="ARBA00022729"/>
    </source>
</evidence>
<dbReference type="Pfam" id="PF03918">
    <property type="entry name" value="CcmH"/>
    <property type="match status" value="1"/>
</dbReference>
<dbReference type="PANTHER" id="PTHR47870">
    <property type="entry name" value="CYTOCHROME C-TYPE BIOGENESIS PROTEIN CCMH"/>
    <property type="match status" value="1"/>
</dbReference>
<feature type="domain" description="CcmH/CycL/Ccl2/NrfF N-terminal" evidence="7">
    <location>
        <begin position="16"/>
        <end position="104"/>
    </location>
</feature>
<dbReference type="PANTHER" id="PTHR47870:SF4">
    <property type="entry name" value="CYTOCHROME C-TYPE BIOGENESIS PROTEIN CYCH"/>
    <property type="match status" value="1"/>
</dbReference>
<protein>
    <submittedName>
        <fullName evidence="8">Cytochrome c-type biogenesis protein CcmH</fullName>
    </submittedName>
</protein>
<evidence type="ECO:0000256" key="6">
    <source>
        <dbReference type="SAM" id="SignalP"/>
    </source>
</evidence>
<dbReference type="AlphaFoldDB" id="A0AA35TX36"/>
<dbReference type="InterPro" id="IPR051263">
    <property type="entry name" value="C-type_cytochrome_biogenesis"/>
</dbReference>
<feature type="signal peptide" evidence="6">
    <location>
        <begin position="1"/>
        <end position="26"/>
    </location>
</feature>
<keyword evidence="4 6" id="KW-0732">Signal</keyword>
<gene>
    <name evidence="8" type="ORF">GBAR_LOCUS30195</name>
</gene>
<reference evidence="8" key="1">
    <citation type="submission" date="2023-03" db="EMBL/GenBank/DDBJ databases">
        <authorList>
            <person name="Steffen K."/>
            <person name="Cardenas P."/>
        </authorList>
    </citation>
    <scope>NUCLEOTIDE SEQUENCE</scope>
</reference>
<evidence type="ECO:0000256" key="2">
    <source>
        <dbReference type="ARBA" id="ARBA00022617"/>
    </source>
</evidence>
<keyword evidence="5" id="KW-0408">Iron</keyword>
<keyword evidence="2" id="KW-0349">Heme</keyword>
<evidence type="ECO:0000256" key="1">
    <source>
        <dbReference type="ARBA" id="ARBA00010342"/>
    </source>
</evidence>
<name>A0AA35TX36_GEOBA</name>
<dbReference type="Gene3D" id="1.10.8.640">
    <property type="entry name" value="Cytochrome C biogenesis protein"/>
    <property type="match status" value="1"/>
</dbReference>
<dbReference type="GO" id="GO:0005886">
    <property type="term" value="C:plasma membrane"/>
    <property type="evidence" value="ECO:0007669"/>
    <property type="project" value="TreeGrafter"/>
</dbReference>
<evidence type="ECO:0000313" key="9">
    <source>
        <dbReference type="Proteomes" id="UP001174909"/>
    </source>
</evidence>
<dbReference type="Proteomes" id="UP001174909">
    <property type="component" value="Unassembled WGS sequence"/>
</dbReference>